<evidence type="ECO:0000313" key="2">
    <source>
        <dbReference type="Proteomes" id="UP000017836"/>
    </source>
</evidence>
<evidence type="ECO:0000313" key="1">
    <source>
        <dbReference type="EMBL" id="ERM97407.1"/>
    </source>
</evidence>
<proteinExistence type="predicted"/>
<keyword evidence="2" id="KW-1185">Reference proteome</keyword>
<gene>
    <name evidence="1" type="ORF">AMTR_s00509p00010270</name>
</gene>
<dbReference type="AlphaFoldDB" id="W1NNM4"/>
<accession>W1NNM4</accession>
<organism evidence="1 2">
    <name type="scientific">Amborella trichopoda</name>
    <dbReference type="NCBI Taxonomy" id="13333"/>
    <lineage>
        <taxon>Eukaryota</taxon>
        <taxon>Viridiplantae</taxon>
        <taxon>Streptophyta</taxon>
        <taxon>Embryophyta</taxon>
        <taxon>Tracheophyta</taxon>
        <taxon>Spermatophyta</taxon>
        <taxon>Magnoliopsida</taxon>
        <taxon>Amborellales</taxon>
        <taxon>Amborellaceae</taxon>
        <taxon>Amborella</taxon>
    </lineage>
</organism>
<dbReference type="HOGENOM" id="CLU_161101_0_0_1"/>
<name>W1NNM4_AMBTC</name>
<feature type="non-terminal residue" evidence="1">
    <location>
        <position position="129"/>
    </location>
</feature>
<dbReference type="EMBL" id="KI396453">
    <property type="protein sequence ID" value="ERM97407.1"/>
    <property type="molecule type" value="Genomic_DNA"/>
</dbReference>
<protein>
    <submittedName>
        <fullName evidence="1">Uncharacterized protein</fullName>
    </submittedName>
</protein>
<dbReference type="Proteomes" id="UP000017836">
    <property type="component" value="Unassembled WGS sequence"/>
</dbReference>
<sequence>MAEGRCRQRLPHRHRLPHFSWNEIYALYPMTHLRTSQQKRLPPPSLSISLSYARVASSPPPILLEQKHQESSTPTAFSQISPFLPYCITTIPEETDRLVRKLSASLVGSFHLGRDDSTGIEKWARTLWG</sequence>
<reference evidence="2" key="1">
    <citation type="journal article" date="2013" name="Science">
        <title>The Amborella genome and the evolution of flowering plants.</title>
        <authorList>
            <consortium name="Amborella Genome Project"/>
        </authorList>
    </citation>
    <scope>NUCLEOTIDE SEQUENCE [LARGE SCALE GENOMIC DNA]</scope>
</reference>